<dbReference type="Proteomes" id="UP000236173">
    <property type="component" value="Unassembled WGS sequence"/>
</dbReference>
<protein>
    <recommendedName>
        <fullName evidence="3 12">Aspartate-semialdehyde dehydrogenase</fullName>
        <ecNumber evidence="3 12">1.2.1.11</ecNumber>
    </recommendedName>
</protein>
<dbReference type="GO" id="GO:0051287">
    <property type="term" value="F:NAD binding"/>
    <property type="evidence" value="ECO:0007669"/>
    <property type="project" value="InterPro"/>
</dbReference>
<feature type="active site" description="Proton acceptor" evidence="13">
    <location>
        <position position="259"/>
    </location>
</feature>
<evidence type="ECO:0000256" key="6">
    <source>
        <dbReference type="ARBA" id="ARBA00022857"/>
    </source>
</evidence>
<dbReference type="SUPFAM" id="SSF51735">
    <property type="entry name" value="NAD(P)-binding Rossmann-fold domains"/>
    <property type="match status" value="1"/>
</dbReference>
<comment type="subunit">
    <text evidence="2">Homodimer.</text>
</comment>
<evidence type="ECO:0000256" key="11">
    <source>
        <dbReference type="ARBA" id="ARBA00047891"/>
    </source>
</evidence>
<dbReference type="CDD" id="cd18131">
    <property type="entry name" value="ASADH_C_bac_euk_like"/>
    <property type="match status" value="1"/>
</dbReference>
<evidence type="ECO:0000256" key="1">
    <source>
        <dbReference type="ARBA" id="ARBA00010584"/>
    </source>
</evidence>
<keyword evidence="10" id="KW-0486">Methionine biosynthesis</keyword>
<dbReference type="Gene3D" id="3.30.360.10">
    <property type="entry name" value="Dihydrodipicolinate Reductase, domain 2"/>
    <property type="match status" value="1"/>
</dbReference>
<dbReference type="GO" id="GO:0004073">
    <property type="term" value="F:aspartate-semialdehyde dehydrogenase activity"/>
    <property type="evidence" value="ECO:0007669"/>
    <property type="project" value="UniProtKB-UniRule"/>
</dbReference>
<dbReference type="GO" id="GO:0009088">
    <property type="term" value="P:threonine biosynthetic process"/>
    <property type="evidence" value="ECO:0007669"/>
    <property type="project" value="UniProtKB-UniRule"/>
</dbReference>
<dbReference type="PIRSF" id="PIRSF000148">
    <property type="entry name" value="ASA_dh"/>
    <property type="match status" value="1"/>
</dbReference>
<dbReference type="EMBL" id="BEHT01000050">
    <property type="protein sequence ID" value="GBD00075.1"/>
    <property type="molecule type" value="Genomic_DNA"/>
</dbReference>
<keyword evidence="7" id="KW-0220">Diaminopimelate biosynthesis</keyword>
<evidence type="ECO:0000259" key="14">
    <source>
        <dbReference type="SMART" id="SM00859"/>
    </source>
</evidence>
<dbReference type="Pfam" id="PF02774">
    <property type="entry name" value="Semialdhyde_dhC"/>
    <property type="match status" value="1"/>
</dbReference>
<name>A0A2H5XFW5_9BACT</name>
<reference evidence="16" key="1">
    <citation type="submission" date="2017-09" db="EMBL/GenBank/DDBJ databases">
        <title>Metaegenomics of thermophilic ammonia-oxidizing enrichment culture.</title>
        <authorList>
            <person name="Kato S."/>
            <person name="Suzuki K."/>
        </authorList>
    </citation>
    <scope>NUCLEOTIDE SEQUENCE [LARGE SCALE GENOMIC DNA]</scope>
</reference>
<organism evidence="15 16">
    <name type="scientific">Candidatus Fervidibacter japonicus</name>
    <dbReference type="NCBI Taxonomy" id="2035412"/>
    <lineage>
        <taxon>Bacteria</taxon>
        <taxon>Candidatus Fervidibacterota</taxon>
        <taxon>Candidatus Fervidibacter</taxon>
    </lineage>
</organism>
<evidence type="ECO:0000256" key="8">
    <source>
        <dbReference type="ARBA" id="ARBA00023002"/>
    </source>
</evidence>
<evidence type="ECO:0000256" key="12">
    <source>
        <dbReference type="NCBIfam" id="TIGR01296"/>
    </source>
</evidence>
<evidence type="ECO:0000313" key="15">
    <source>
        <dbReference type="EMBL" id="GBD00075.1"/>
    </source>
</evidence>
<gene>
    <name evidence="15" type="primary">asd</name>
    <name evidence="15" type="ORF">HRbin17_02611</name>
</gene>
<dbReference type="SMART" id="SM00859">
    <property type="entry name" value="Semialdhyde_dh"/>
    <property type="match status" value="1"/>
</dbReference>
<evidence type="ECO:0000256" key="7">
    <source>
        <dbReference type="ARBA" id="ARBA00022915"/>
    </source>
</evidence>
<evidence type="ECO:0000256" key="5">
    <source>
        <dbReference type="ARBA" id="ARBA00022697"/>
    </source>
</evidence>
<keyword evidence="6" id="KW-0521">NADP</keyword>
<dbReference type="SUPFAM" id="SSF55347">
    <property type="entry name" value="Glyceraldehyde-3-phosphate dehydrogenase-like, C-terminal domain"/>
    <property type="match status" value="1"/>
</dbReference>
<dbReference type="InterPro" id="IPR012280">
    <property type="entry name" value="Semialdhyde_DH_dimer_dom"/>
</dbReference>
<dbReference type="PANTHER" id="PTHR46278">
    <property type="entry name" value="DEHYDROGENASE, PUTATIVE-RELATED"/>
    <property type="match status" value="1"/>
</dbReference>
<feature type="active site" description="Acyl-thioester intermediate" evidence="13">
    <location>
        <position position="144"/>
    </location>
</feature>
<evidence type="ECO:0000256" key="3">
    <source>
        <dbReference type="ARBA" id="ARBA00013120"/>
    </source>
</evidence>
<keyword evidence="4" id="KW-0028">Amino-acid biosynthesis</keyword>
<accession>A0A2H5XFW5</accession>
<dbReference type="GO" id="GO:0009089">
    <property type="term" value="P:lysine biosynthetic process via diaminopimelate"/>
    <property type="evidence" value="ECO:0007669"/>
    <property type="project" value="UniProtKB-UniRule"/>
</dbReference>
<keyword evidence="9" id="KW-0457">Lysine biosynthesis</keyword>
<dbReference type="GO" id="GO:0009097">
    <property type="term" value="P:isoleucine biosynthetic process"/>
    <property type="evidence" value="ECO:0007669"/>
    <property type="project" value="UniProtKB-UniRule"/>
</dbReference>
<dbReference type="NCBIfam" id="TIGR01296">
    <property type="entry name" value="asd_B"/>
    <property type="match status" value="1"/>
</dbReference>
<dbReference type="EC" id="1.2.1.11" evidence="3 12"/>
<dbReference type="AlphaFoldDB" id="A0A2H5XFW5"/>
<keyword evidence="8 15" id="KW-0560">Oxidoreductase</keyword>
<evidence type="ECO:0000256" key="2">
    <source>
        <dbReference type="ARBA" id="ARBA00011738"/>
    </source>
</evidence>
<feature type="domain" description="Semialdehyde dehydrogenase NAD-binding" evidence="14">
    <location>
        <begin position="5"/>
        <end position="120"/>
    </location>
</feature>
<dbReference type="InterPro" id="IPR036291">
    <property type="entry name" value="NAD(P)-bd_dom_sf"/>
</dbReference>
<evidence type="ECO:0000313" key="16">
    <source>
        <dbReference type="Proteomes" id="UP000236173"/>
    </source>
</evidence>
<dbReference type="GO" id="GO:0050661">
    <property type="term" value="F:NADP binding"/>
    <property type="evidence" value="ECO:0007669"/>
    <property type="project" value="InterPro"/>
</dbReference>
<sequence>MRSLKVAVVGIGAVGKEMVRCLWRSKLPLADEPLVLARTARTVDIDGKTVQVHECTPAAFKGMDIVFFAGTEGEKGAAKQFARVALEAGAVVIDNGSDFRLVEGVPLVVPEVNSDDLEVVRGNGTVVLPGVGEVPQRYIASPNCSTIQMVVALKPLHDAARLRRVIVSTYQAVSGAGSAAMEELETQTHRVLHGMDAGECKVHPRQIAFNVLAGANWRFEEEGYTNEEWKLVRETRKILHAPHLPVTATCVRVPVFIGHAEAIYVEVESPLSAAEVRTILHGAKGVVVVDEPMELSDGSAYRTYPTPLDAAGKDAVYVGRIRSDPFNPHGVWLWVVADNLRKGAALNTVQIAETLVERGLVG</sequence>
<evidence type="ECO:0000256" key="13">
    <source>
        <dbReference type="PIRSR" id="PIRSR000148-1"/>
    </source>
</evidence>
<dbReference type="InterPro" id="IPR005986">
    <property type="entry name" value="Asp_semialdehyde_DH_beta"/>
</dbReference>
<dbReference type="GO" id="GO:0046983">
    <property type="term" value="F:protein dimerization activity"/>
    <property type="evidence" value="ECO:0007669"/>
    <property type="project" value="InterPro"/>
</dbReference>
<proteinExistence type="inferred from homology"/>
<comment type="catalytic activity">
    <reaction evidence="11">
        <text>L-aspartate 4-semialdehyde + phosphate + NADP(+) = 4-phospho-L-aspartate + NADPH + H(+)</text>
        <dbReference type="Rhea" id="RHEA:24284"/>
        <dbReference type="ChEBI" id="CHEBI:15378"/>
        <dbReference type="ChEBI" id="CHEBI:43474"/>
        <dbReference type="ChEBI" id="CHEBI:57535"/>
        <dbReference type="ChEBI" id="CHEBI:57783"/>
        <dbReference type="ChEBI" id="CHEBI:58349"/>
        <dbReference type="ChEBI" id="CHEBI:537519"/>
        <dbReference type="EC" id="1.2.1.11"/>
    </reaction>
</comment>
<keyword evidence="5" id="KW-0791">Threonine biosynthesis</keyword>
<evidence type="ECO:0000256" key="9">
    <source>
        <dbReference type="ARBA" id="ARBA00023154"/>
    </source>
</evidence>
<dbReference type="Gene3D" id="3.40.50.720">
    <property type="entry name" value="NAD(P)-binding Rossmann-like Domain"/>
    <property type="match status" value="1"/>
</dbReference>
<dbReference type="GO" id="GO:0009086">
    <property type="term" value="P:methionine biosynthetic process"/>
    <property type="evidence" value="ECO:0007669"/>
    <property type="project" value="UniProtKB-UniRule"/>
</dbReference>
<dbReference type="PANTHER" id="PTHR46278:SF2">
    <property type="entry name" value="ASPARTATE-SEMIALDEHYDE DEHYDROGENASE"/>
    <property type="match status" value="1"/>
</dbReference>
<evidence type="ECO:0000256" key="4">
    <source>
        <dbReference type="ARBA" id="ARBA00022605"/>
    </source>
</evidence>
<dbReference type="Pfam" id="PF01118">
    <property type="entry name" value="Semialdhyde_dh"/>
    <property type="match status" value="1"/>
</dbReference>
<comment type="caution">
    <text evidence="15">The sequence shown here is derived from an EMBL/GenBank/DDBJ whole genome shotgun (WGS) entry which is preliminary data.</text>
</comment>
<dbReference type="GO" id="GO:0019877">
    <property type="term" value="P:diaminopimelate biosynthetic process"/>
    <property type="evidence" value="ECO:0007669"/>
    <property type="project" value="UniProtKB-KW"/>
</dbReference>
<dbReference type="InterPro" id="IPR000534">
    <property type="entry name" value="Semialdehyde_DH_NAD-bd"/>
</dbReference>
<dbReference type="NCBIfam" id="NF011456">
    <property type="entry name" value="PRK14874.1"/>
    <property type="match status" value="1"/>
</dbReference>
<comment type="similarity">
    <text evidence="1">Belongs to the aspartate-semialdehyde dehydrogenase family.</text>
</comment>
<evidence type="ECO:0000256" key="10">
    <source>
        <dbReference type="ARBA" id="ARBA00023167"/>
    </source>
</evidence>